<accession>A0ABQ9VR02</accession>
<name>A0ABQ9VR02_SAGOE</name>
<evidence type="ECO:0000259" key="3">
    <source>
        <dbReference type="PROSITE" id="PS50095"/>
    </source>
</evidence>
<evidence type="ECO:0000256" key="2">
    <source>
        <dbReference type="SAM" id="MobiDB-lite"/>
    </source>
</evidence>
<evidence type="ECO:0000259" key="4">
    <source>
        <dbReference type="PROSITE" id="PS51393"/>
    </source>
</evidence>
<dbReference type="SUPFAM" id="SSF49723">
    <property type="entry name" value="Lipase/lipooxygenase domain (PLAT/LH2 domain)"/>
    <property type="match status" value="2"/>
</dbReference>
<dbReference type="InterPro" id="IPR001024">
    <property type="entry name" value="PLAT/LH2_dom"/>
</dbReference>
<evidence type="ECO:0000313" key="5">
    <source>
        <dbReference type="EMBL" id="KAK2110647.1"/>
    </source>
</evidence>
<feature type="region of interest" description="Disordered" evidence="2">
    <location>
        <begin position="88"/>
        <end position="224"/>
    </location>
</feature>
<comment type="caution">
    <text evidence="1">Lacks conserved residue(s) required for the propagation of feature annotation.</text>
</comment>
<protein>
    <submittedName>
        <fullName evidence="5">Uncharacterized protein</fullName>
    </submittedName>
</protein>
<dbReference type="EMBL" id="JASSZA010000005">
    <property type="protein sequence ID" value="KAK2110647.1"/>
    <property type="molecule type" value="Genomic_DNA"/>
</dbReference>
<dbReference type="Pfam" id="PF01477">
    <property type="entry name" value="PLAT"/>
    <property type="match status" value="1"/>
</dbReference>
<proteinExistence type="predicted"/>
<dbReference type="PROSITE" id="PS51393">
    <property type="entry name" value="LIPOXYGENASE_3"/>
    <property type="match status" value="1"/>
</dbReference>
<dbReference type="SMART" id="SM00308">
    <property type="entry name" value="LH2"/>
    <property type="match status" value="1"/>
</dbReference>
<comment type="caution">
    <text evidence="5">The sequence shown here is derived from an EMBL/GenBank/DDBJ whole genome shotgun (WGS) entry which is preliminary data.</text>
</comment>
<feature type="region of interest" description="Disordered" evidence="2">
    <location>
        <begin position="242"/>
        <end position="265"/>
    </location>
</feature>
<dbReference type="Proteomes" id="UP001266305">
    <property type="component" value="Unassembled WGS sequence"/>
</dbReference>
<reference evidence="5 6" key="1">
    <citation type="submission" date="2023-05" db="EMBL/GenBank/DDBJ databases">
        <title>B98-5 Cell Line De Novo Hybrid Assembly: An Optical Mapping Approach.</title>
        <authorList>
            <person name="Kananen K."/>
            <person name="Auerbach J.A."/>
            <person name="Kautto E."/>
            <person name="Blachly J.S."/>
        </authorList>
    </citation>
    <scope>NUCLEOTIDE SEQUENCE [LARGE SCALE GENOMIC DNA]</scope>
    <source>
        <strain evidence="5">B95-8</strain>
        <tissue evidence="5">Cell line</tissue>
    </source>
</reference>
<organism evidence="5 6">
    <name type="scientific">Saguinus oedipus</name>
    <name type="common">Cotton-top tamarin</name>
    <name type="synonym">Oedipomidas oedipus</name>
    <dbReference type="NCBI Taxonomy" id="9490"/>
    <lineage>
        <taxon>Eukaryota</taxon>
        <taxon>Metazoa</taxon>
        <taxon>Chordata</taxon>
        <taxon>Craniata</taxon>
        <taxon>Vertebrata</taxon>
        <taxon>Euteleostomi</taxon>
        <taxon>Mammalia</taxon>
        <taxon>Eutheria</taxon>
        <taxon>Euarchontoglires</taxon>
        <taxon>Primates</taxon>
        <taxon>Haplorrhini</taxon>
        <taxon>Platyrrhini</taxon>
        <taxon>Cebidae</taxon>
        <taxon>Callitrichinae</taxon>
        <taxon>Saguinus</taxon>
    </lineage>
</organism>
<keyword evidence="6" id="KW-1185">Reference proteome</keyword>
<evidence type="ECO:0000313" key="6">
    <source>
        <dbReference type="Proteomes" id="UP001266305"/>
    </source>
</evidence>
<dbReference type="InterPro" id="IPR036392">
    <property type="entry name" value="PLAT/LH2_dom_sf"/>
</dbReference>
<gene>
    <name evidence="5" type="ORF">P7K49_010393</name>
</gene>
<dbReference type="Gene3D" id="2.60.60.20">
    <property type="entry name" value="PLAT/LH2 domain"/>
    <property type="match status" value="1"/>
</dbReference>
<evidence type="ECO:0000256" key="1">
    <source>
        <dbReference type="PROSITE-ProRule" id="PRU00152"/>
    </source>
</evidence>
<sequence length="413" mass="44715">MDEDVDKLYRKAPMDKKGNFNSIEFAHILKHGAKDKDDGSETCLSKMGLYRVRVSTGASLCAGSCNQVQLWLVGQHGEAALGERLRPARGKVSSQRNLARRAAPLAPSQSNPGRGGRRAPGGIGRIPPPRAHALRSQRTETAGMGTLGISRAPATYPPAPDRPLPLNLLSAAPRTPTPLLRASEKAARREPERERKNAHRAGGPATPRPVGLPQGLSGARGRRGVGQREWLLATPSYTALTSPGRGSGFPAPSPALGTASDHGEEEVKEGAHLSTCRPPVPSEPKAPRKRVGVEVAGFSRVPSPQAPAGLSLCCRPQVTEVKVEVPEYLGPLLFVKLRKRHFIQDDAWFCNWISVQGPGAAGDEVRFPCYRWVEGDGVLSLPEGTGRTVLDDPQGLFRKLREEELEERRKLYR</sequence>
<dbReference type="PROSITE" id="PS50095">
    <property type="entry name" value="PLAT"/>
    <property type="match status" value="1"/>
</dbReference>
<feature type="domain" description="PLAT" evidence="3">
    <location>
        <begin position="261"/>
        <end position="387"/>
    </location>
</feature>
<dbReference type="InterPro" id="IPR013819">
    <property type="entry name" value="LipOase_C"/>
</dbReference>
<feature type="domain" description="Lipoxygenase" evidence="4">
    <location>
        <begin position="387"/>
        <end position="413"/>
    </location>
</feature>
<feature type="compositionally biased region" description="Basic and acidic residues" evidence="2">
    <location>
        <begin position="182"/>
        <end position="195"/>
    </location>
</feature>